<sequence>MFTTVAILAIISAALYIGFKAAGLVLARFNSVALTLFAGQITTFAAGAGLLFMAGAVGIV</sequence>
<protein>
    <submittedName>
        <fullName evidence="2">Uncharacterized protein</fullName>
    </submittedName>
</protein>
<keyword evidence="1" id="KW-0812">Transmembrane</keyword>
<proteinExistence type="predicted"/>
<dbReference type="RefSeq" id="WP_068204673.1">
    <property type="nucleotide sequence ID" value="NZ_JBHSLU010000017.1"/>
</dbReference>
<comment type="caution">
    <text evidence="2">The sequence shown here is derived from an EMBL/GenBank/DDBJ whole genome shotgun (WGS) entry which is preliminary data.</text>
</comment>
<organism evidence="2 3">
    <name type="scientific">Bosea massiliensis</name>
    <dbReference type="NCBI Taxonomy" id="151419"/>
    <lineage>
        <taxon>Bacteria</taxon>
        <taxon>Pseudomonadati</taxon>
        <taxon>Pseudomonadota</taxon>
        <taxon>Alphaproteobacteria</taxon>
        <taxon>Hyphomicrobiales</taxon>
        <taxon>Boseaceae</taxon>
        <taxon>Bosea</taxon>
    </lineage>
</organism>
<name>A0ABW0NXW6_9HYPH</name>
<reference evidence="3" key="1">
    <citation type="journal article" date="2019" name="Int. J. Syst. Evol. Microbiol.">
        <title>The Global Catalogue of Microorganisms (GCM) 10K type strain sequencing project: providing services to taxonomists for standard genome sequencing and annotation.</title>
        <authorList>
            <consortium name="The Broad Institute Genomics Platform"/>
            <consortium name="The Broad Institute Genome Sequencing Center for Infectious Disease"/>
            <person name="Wu L."/>
            <person name="Ma J."/>
        </authorList>
    </citation>
    <scope>NUCLEOTIDE SEQUENCE [LARGE SCALE GENOMIC DNA]</scope>
    <source>
        <strain evidence="3">CCUG 43117</strain>
    </source>
</reference>
<dbReference type="Proteomes" id="UP001596060">
    <property type="component" value="Unassembled WGS sequence"/>
</dbReference>
<keyword evidence="1" id="KW-1133">Transmembrane helix</keyword>
<keyword evidence="3" id="KW-1185">Reference proteome</keyword>
<keyword evidence="1" id="KW-0472">Membrane</keyword>
<feature type="transmembrane region" description="Helical" evidence="1">
    <location>
        <begin position="37"/>
        <end position="59"/>
    </location>
</feature>
<dbReference type="EMBL" id="JBHSLU010000017">
    <property type="protein sequence ID" value="MFC5505341.1"/>
    <property type="molecule type" value="Genomic_DNA"/>
</dbReference>
<evidence type="ECO:0000313" key="3">
    <source>
        <dbReference type="Proteomes" id="UP001596060"/>
    </source>
</evidence>
<evidence type="ECO:0000256" key="1">
    <source>
        <dbReference type="SAM" id="Phobius"/>
    </source>
</evidence>
<accession>A0ABW0NXW6</accession>
<gene>
    <name evidence="2" type="ORF">ACFPN9_08730</name>
</gene>
<evidence type="ECO:0000313" key="2">
    <source>
        <dbReference type="EMBL" id="MFC5505341.1"/>
    </source>
</evidence>